<dbReference type="AlphaFoldDB" id="A0A1G7LHQ5"/>
<reference evidence="1 2" key="1">
    <citation type="submission" date="2016-10" db="EMBL/GenBank/DDBJ databases">
        <authorList>
            <person name="de Groot N.N."/>
        </authorList>
    </citation>
    <scope>NUCLEOTIDE SEQUENCE [LARGE SCALE GENOMIC DNA]</scope>
    <source>
        <strain evidence="1 2">R5</strain>
    </source>
</reference>
<dbReference type="EMBL" id="FMZW01000058">
    <property type="protein sequence ID" value="SDF49067.1"/>
    <property type="molecule type" value="Genomic_DNA"/>
</dbReference>
<organism evidence="1 2">
    <name type="scientific">Bradyrhizobium brasilense</name>
    <dbReference type="NCBI Taxonomy" id="1419277"/>
    <lineage>
        <taxon>Bacteria</taxon>
        <taxon>Pseudomonadati</taxon>
        <taxon>Pseudomonadota</taxon>
        <taxon>Alphaproteobacteria</taxon>
        <taxon>Hyphomicrobiales</taxon>
        <taxon>Nitrobacteraceae</taxon>
        <taxon>Bradyrhizobium</taxon>
    </lineage>
</organism>
<name>A0A1G7LHQ5_9BRAD</name>
<gene>
    <name evidence="1" type="ORF">SAMN05216337_10586</name>
</gene>
<dbReference type="RefSeq" id="WP_092089740.1">
    <property type="nucleotide sequence ID" value="NZ_FMZW01000058.1"/>
</dbReference>
<evidence type="ECO:0000313" key="1">
    <source>
        <dbReference type="EMBL" id="SDF49067.1"/>
    </source>
</evidence>
<sequence length="82" mass="9053">MGSERPPAASANDIGVDINNASGRWSITFDLEKIDRFKTTYGADTFIEIASRHVEAECNRLGLIGDLWLWLEAVRANGRTDG</sequence>
<dbReference type="Proteomes" id="UP000199245">
    <property type="component" value="Unassembled WGS sequence"/>
</dbReference>
<protein>
    <submittedName>
        <fullName evidence="1">Uncharacterized protein</fullName>
    </submittedName>
</protein>
<proteinExistence type="predicted"/>
<evidence type="ECO:0000313" key="2">
    <source>
        <dbReference type="Proteomes" id="UP000199245"/>
    </source>
</evidence>
<accession>A0A1G7LHQ5</accession>